<dbReference type="SMART" id="SM00066">
    <property type="entry name" value="GAL4"/>
    <property type="match status" value="1"/>
</dbReference>
<evidence type="ECO:0000256" key="1">
    <source>
        <dbReference type="ARBA" id="ARBA00004123"/>
    </source>
</evidence>
<keyword evidence="2" id="KW-0539">Nucleus</keyword>
<gene>
    <name evidence="5" type="ORF">B0I35DRAFT_397230</name>
</gene>
<evidence type="ECO:0000256" key="2">
    <source>
        <dbReference type="ARBA" id="ARBA00023242"/>
    </source>
</evidence>
<dbReference type="Gene3D" id="4.10.240.10">
    <property type="entry name" value="Zn(2)-C6 fungal-type DNA-binding domain"/>
    <property type="match status" value="1"/>
</dbReference>
<accession>A0A8K0SFL9</accession>
<feature type="region of interest" description="Disordered" evidence="3">
    <location>
        <begin position="34"/>
        <end position="84"/>
    </location>
</feature>
<dbReference type="GO" id="GO:0000981">
    <property type="term" value="F:DNA-binding transcription factor activity, RNA polymerase II-specific"/>
    <property type="evidence" value="ECO:0007669"/>
    <property type="project" value="InterPro"/>
</dbReference>
<protein>
    <recommendedName>
        <fullName evidence="4">Zn(2)-C6 fungal-type domain-containing protein</fullName>
    </recommendedName>
</protein>
<proteinExistence type="predicted"/>
<keyword evidence="6" id="KW-1185">Reference proteome</keyword>
<dbReference type="InterPro" id="IPR036864">
    <property type="entry name" value="Zn2-C6_fun-type_DNA-bd_sf"/>
</dbReference>
<feature type="compositionally biased region" description="Polar residues" evidence="3">
    <location>
        <begin position="73"/>
        <end position="84"/>
    </location>
</feature>
<dbReference type="Pfam" id="PF00172">
    <property type="entry name" value="Zn_clus"/>
    <property type="match status" value="1"/>
</dbReference>
<dbReference type="GO" id="GO:0045944">
    <property type="term" value="P:positive regulation of transcription by RNA polymerase II"/>
    <property type="evidence" value="ECO:0007669"/>
    <property type="project" value="TreeGrafter"/>
</dbReference>
<evidence type="ECO:0000313" key="5">
    <source>
        <dbReference type="EMBL" id="KAH7310840.1"/>
    </source>
</evidence>
<evidence type="ECO:0000259" key="4">
    <source>
        <dbReference type="PROSITE" id="PS50048"/>
    </source>
</evidence>
<dbReference type="GO" id="GO:0005634">
    <property type="term" value="C:nucleus"/>
    <property type="evidence" value="ECO:0007669"/>
    <property type="project" value="UniProtKB-SubCell"/>
</dbReference>
<dbReference type="GO" id="GO:0008270">
    <property type="term" value="F:zinc ion binding"/>
    <property type="evidence" value="ECO:0007669"/>
    <property type="project" value="InterPro"/>
</dbReference>
<dbReference type="AlphaFoldDB" id="A0A8K0SFL9"/>
<feature type="domain" description="Zn(2)-C6 fungal-type" evidence="4">
    <location>
        <begin position="15"/>
        <end position="42"/>
    </location>
</feature>
<dbReference type="Pfam" id="PF11951">
    <property type="entry name" value="Fungal_trans_2"/>
    <property type="match status" value="1"/>
</dbReference>
<dbReference type="PANTHER" id="PTHR37534">
    <property type="entry name" value="TRANSCRIPTIONAL ACTIVATOR PROTEIN UGA3"/>
    <property type="match status" value="1"/>
</dbReference>
<comment type="subcellular location">
    <subcellularLocation>
        <location evidence="1">Nucleus</location>
    </subcellularLocation>
</comment>
<dbReference type="PANTHER" id="PTHR37534:SF25">
    <property type="entry name" value="ZN(II)2CYS6 TRANSCRIPTION FACTOR (EUROFUNG)"/>
    <property type="match status" value="1"/>
</dbReference>
<evidence type="ECO:0000256" key="3">
    <source>
        <dbReference type="SAM" id="MobiDB-lite"/>
    </source>
</evidence>
<name>A0A8K0SFL9_9HYPO</name>
<evidence type="ECO:0000313" key="6">
    <source>
        <dbReference type="Proteomes" id="UP000813444"/>
    </source>
</evidence>
<reference evidence="5" key="1">
    <citation type="journal article" date="2021" name="Nat. Commun.">
        <title>Genetic determinants of endophytism in the Arabidopsis root mycobiome.</title>
        <authorList>
            <person name="Mesny F."/>
            <person name="Miyauchi S."/>
            <person name="Thiergart T."/>
            <person name="Pickel B."/>
            <person name="Atanasova L."/>
            <person name="Karlsson M."/>
            <person name="Huettel B."/>
            <person name="Barry K.W."/>
            <person name="Haridas S."/>
            <person name="Chen C."/>
            <person name="Bauer D."/>
            <person name="Andreopoulos W."/>
            <person name="Pangilinan J."/>
            <person name="LaButti K."/>
            <person name="Riley R."/>
            <person name="Lipzen A."/>
            <person name="Clum A."/>
            <person name="Drula E."/>
            <person name="Henrissat B."/>
            <person name="Kohler A."/>
            <person name="Grigoriev I.V."/>
            <person name="Martin F.M."/>
            <person name="Hacquard S."/>
        </authorList>
    </citation>
    <scope>NUCLEOTIDE SEQUENCE</scope>
    <source>
        <strain evidence="5">MPI-CAGE-CH-0235</strain>
    </source>
</reference>
<dbReference type="Proteomes" id="UP000813444">
    <property type="component" value="Unassembled WGS sequence"/>
</dbReference>
<dbReference type="SUPFAM" id="SSF57701">
    <property type="entry name" value="Zn2/Cys6 DNA-binding domain"/>
    <property type="match status" value="1"/>
</dbReference>
<comment type="caution">
    <text evidence="5">The sequence shown here is derived from an EMBL/GenBank/DDBJ whole genome shotgun (WGS) entry which is preliminary data.</text>
</comment>
<sequence>MARRLGIADMESLTCRERHVKCDETRPTCGQCLKQKDRPCRWHNPSPQLKIRQYQPKRMDEDSQPVPEGEMSSPDSGSIRQPSAWQDLQSPAAALSTDLSQDEFHPYSDPSPMSVWSPNATLELSRQEAYYLHHFSTHLARWLDCTDASRQFALNVTTLAKSSSILLYAIISYAAHHLGDGDTADESQEKCIQLLIPSLSTEVATHEAILCAIVILRVCEQLSVTVMGSDQERHLAGLSALLKKSQGRQVDPSAPTLSQAAFWVYVRQCLYNACVNQQPPNLDFDLVVMAPPHEGADVKSETAWANTMTWICATVVHFCFQTTVYLEPSMRLQRWYELSEAVENWNRMKPSTFEPIWSGEGDPFPEIFFTADWHVMAFGFYHLARMLLKVYRPSTRFAIRNIQQTMPESDVSYPKRVTTYIDMSVCHGTCTGPVWFMQKLSRNCTIPHYTMSFYIYLGALDDR</sequence>
<dbReference type="InterPro" id="IPR021858">
    <property type="entry name" value="Fun_TF"/>
</dbReference>
<organism evidence="5 6">
    <name type="scientific">Stachybotrys elegans</name>
    <dbReference type="NCBI Taxonomy" id="80388"/>
    <lineage>
        <taxon>Eukaryota</taxon>
        <taxon>Fungi</taxon>
        <taxon>Dikarya</taxon>
        <taxon>Ascomycota</taxon>
        <taxon>Pezizomycotina</taxon>
        <taxon>Sordariomycetes</taxon>
        <taxon>Hypocreomycetidae</taxon>
        <taxon>Hypocreales</taxon>
        <taxon>Stachybotryaceae</taxon>
        <taxon>Stachybotrys</taxon>
    </lineage>
</organism>
<dbReference type="CDD" id="cd00067">
    <property type="entry name" value="GAL4"/>
    <property type="match status" value="1"/>
</dbReference>
<dbReference type="GO" id="GO:0000976">
    <property type="term" value="F:transcription cis-regulatory region binding"/>
    <property type="evidence" value="ECO:0007669"/>
    <property type="project" value="TreeGrafter"/>
</dbReference>
<dbReference type="EMBL" id="JAGPNK010000012">
    <property type="protein sequence ID" value="KAH7310840.1"/>
    <property type="molecule type" value="Genomic_DNA"/>
</dbReference>
<dbReference type="InterPro" id="IPR001138">
    <property type="entry name" value="Zn2Cys6_DnaBD"/>
</dbReference>
<dbReference type="PROSITE" id="PS50048">
    <property type="entry name" value="ZN2_CY6_FUNGAL_2"/>
    <property type="match status" value="1"/>
</dbReference>
<dbReference type="OrthoDB" id="4525710at2759"/>